<accession>I4HZN7</accession>
<dbReference type="AlphaFoldDB" id="I4HZN7"/>
<evidence type="ECO:0000313" key="3">
    <source>
        <dbReference type="Proteomes" id="UP000005291"/>
    </source>
</evidence>
<feature type="transmembrane region" description="Helical" evidence="1">
    <location>
        <begin position="43"/>
        <end position="64"/>
    </location>
</feature>
<sequence>MKKPWICYGTKDIRHPLTENYSDSCSLPSCPNRRPFFHRVKPWLPWATSIGGVMLGVAIVASLIPKPEPLLFLHILDRSASAVNDSTFSQGLQQTCDVIADVSRPNFDSSFHLLVDSISESPYDRKTIESKRDFRQECQEKFKIRQDANLNTYVCPAWEKAISEIDSLPSATRPIVITQIHSNESETFCNQTLESLSAKIANTSGFHLIIGSTNEGYIGKGFNSKLRSFIDSSTDSEVKFRTKFIESLNPQGCFKKIVKSVRFNEQLEKPIQC</sequence>
<evidence type="ECO:0000313" key="2">
    <source>
        <dbReference type="EMBL" id="CCI27511.1"/>
    </source>
</evidence>
<keyword evidence="1" id="KW-1133">Transmembrane helix</keyword>
<dbReference type="EMBL" id="CAIN01000280">
    <property type="protein sequence ID" value="CCI27511.1"/>
    <property type="molecule type" value="Genomic_DNA"/>
</dbReference>
<reference evidence="2 3" key="1">
    <citation type="submission" date="2012-04" db="EMBL/GenBank/DDBJ databases">
        <authorList>
            <person name="Genoscope - CEA"/>
        </authorList>
    </citation>
    <scope>NUCLEOTIDE SEQUENCE [LARGE SCALE GENOMIC DNA]</scope>
    <source>
        <strain evidence="2 3">9808</strain>
    </source>
</reference>
<proteinExistence type="predicted"/>
<organism evidence="2 3">
    <name type="scientific">Microcystis aeruginosa PCC 9808</name>
    <dbReference type="NCBI Taxonomy" id="1160284"/>
    <lineage>
        <taxon>Bacteria</taxon>
        <taxon>Bacillati</taxon>
        <taxon>Cyanobacteriota</taxon>
        <taxon>Cyanophyceae</taxon>
        <taxon>Oscillatoriophycideae</taxon>
        <taxon>Chroococcales</taxon>
        <taxon>Microcystaceae</taxon>
        <taxon>Microcystis</taxon>
    </lineage>
</organism>
<keyword evidence="1" id="KW-0812">Transmembrane</keyword>
<evidence type="ECO:0000256" key="1">
    <source>
        <dbReference type="SAM" id="Phobius"/>
    </source>
</evidence>
<gene>
    <name evidence="2" type="ORF">MICAG_3500037</name>
</gene>
<dbReference type="RefSeq" id="WP_002795020.1">
    <property type="nucleotide sequence ID" value="NZ_HE973601.1"/>
</dbReference>
<dbReference type="HOGENOM" id="CLU_1018674_0_0_3"/>
<keyword evidence="1" id="KW-0472">Membrane</keyword>
<comment type="caution">
    <text evidence="2">The sequence shown here is derived from an EMBL/GenBank/DDBJ whole genome shotgun (WGS) entry which is preliminary data.</text>
</comment>
<protein>
    <submittedName>
        <fullName evidence="2">Uncharacterized protein</fullName>
    </submittedName>
</protein>
<dbReference type="Proteomes" id="UP000005291">
    <property type="component" value="Unassembled WGS sequence"/>
</dbReference>
<name>I4HZN7_MICAE</name>